<comment type="caution">
    <text evidence="2">The sequence shown here is derived from an EMBL/GenBank/DDBJ whole genome shotgun (WGS) entry which is preliminary data.</text>
</comment>
<keyword evidence="3" id="KW-1185">Reference proteome</keyword>
<evidence type="ECO:0000313" key="3">
    <source>
        <dbReference type="Proteomes" id="UP001190700"/>
    </source>
</evidence>
<dbReference type="Proteomes" id="UP001190700">
    <property type="component" value="Unassembled WGS sequence"/>
</dbReference>
<evidence type="ECO:0000313" key="2">
    <source>
        <dbReference type="EMBL" id="KAK3250757.1"/>
    </source>
</evidence>
<dbReference type="AlphaFoldDB" id="A0AAE0C998"/>
<reference evidence="2 3" key="1">
    <citation type="journal article" date="2015" name="Genome Biol. Evol.">
        <title>Comparative Genomics of a Bacterivorous Green Alga Reveals Evolutionary Causalities and Consequences of Phago-Mixotrophic Mode of Nutrition.</title>
        <authorList>
            <person name="Burns J.A."/>
            <person name="Paasch A."/>
            <person name="Narechania A."/>
            <person name="Kim E."/>
        </authorList>
    </citation>
    <scope>NUCLEOTIDE SEQUENCE [LARGE SCALE GENOMIC DNA]</scope>
    <source>
        <strain evidence="2 3">PLY_AMNH</strain>
    </source>
</reference>
<evidence type="ECO:0000256" key="1">
    <source>
        <dbReference type="SAM" id="MobiDB-lite"/>
    </source>
</evidence>
<proteinExistence type="predicted"/>
<sequence length="188" mass="21187">MVFALQTAFVTEDIGFAPLFRLDDATLPIRVEANSLLFSTLELLRLQRRARKAARTRATLLDEDVKAMFIKALDQTFYQPMVSRLLLHDQRAAHEARPLHHSAMGARMLHPAHVKAGTVTTSAHRYSHGRHFMERDERATDDPDSAIADLRTMDLDLKRQWAALTDSDESPPADRGFTPRAAKAGRDT</sequence>
<name>A0AAE0C998_9CHLO</name>
<feature type="region of interest" description="Disordered" evidence="1">
    <location>
        <begin position="162"/>
        <end position="188"/>
    </location>
</feature>
<protein>
    <submittedName>
        <fullName evidence="2">Uncharacterized protein</fullName>
    </submittedName>
</protein>
<organism evidence="2 3">
    <name type="scientific">Cymbomonas tetramitiformis</name>
    <dbReference type="NCBI Taxonomy" id="36881"/>
    <lineage>
        <taxon>Eukaryota</taxon>
        <taxon>Viridiplantae</taxon>
        <taxon>Chlorophyta</taxon>
        <taxon>Pyramimonadophyceae</taxon>
        <taxon>Pyramimonadales</taxon>
        <taxon>Pyramimonadaceae</taxon>
        <taxon>Cymbomonas</taxon>
    </lineage>
</organism>
<accession>A0AAE0C998</accession>
<gene>
    <name evidence="2" type="ORF">CYMTET_39876</name>
</gene>
<dbReference type="EMBL" id="LGRX02026512">
    <property type="protein sequence ID" value="KAK3250757.1"/>
    <property type="molecule type" value="Genomic_DNA"/>
</dbReference>